<gene>
    <name evidence="1" type="ORF">DX927_05345</name>
</gene>
<organism evidence="1 2">
    <name type="scientific">Bacillus swezeyi</name>
    <dbReference type="NCBI Taxonomy" id="1925020"/>
    <lineage>
        <taxon>Bacteria</taxon>
        <taxon>Bacillati</taxon>
        <taxon>Bacillota</taxon>
        <taxon>Bacilli</taxon>
        <taxon>Bacillales</taxon>
        <taxon>Bacillaceae</taxon>
        <taxon>Bacillus</taxon>
    </lineage>
</organism>
<dbReference type="EMBL" id="QSND01000002">
    <property type="protein sequence ID" value="KAA6450309.1"/>
    <property type="molecule type" value="Genomic_DNA"/>
</dbReference>
<sequence length="70" mass="7901">MDGAPVDKTFPSGCINGIRPELWRGKSLIPGREKSVFEISFIWIIIFLKKLLCKMKIDVILISVPKKTAL</sequence>
<dbReference type="Proteomes" id="UP000324326">
    <property type="component" value="Unassembled WGS sequence"/>
</dbReference>
<accession>A0A5M8RQE7</accession>
<comment type="caution">
    <text evidence="1">The sequence shown here is derived from an EMBL/GenBank/DDBJ whole genome shotgun (WGS) entry which is preliminary data.</text>
</comment>
<evidence type="ECO:0000313" key="2">
    <source>
        <dbReference type="Proteomes" id="UP000324326"/>
    </source>
</evidence>
<protein>
    <submittedName>
        <fullName evidence="1">Uncharacterized protein</fullName>
    </submittedName>
</protein>
<reference evidence="1 2" key="1">
    <citation type="submission" date="2018-08" db="EMBL/GenBank/DDBJ databases">
        <title>Bacillus phenotypic plasticity.</title>
        <authorList>
            <person name="Hurtado E."/>
        </authorList>
    </citation>
    <scope>NUCLEOTIDE SEQUENCE [LARGE SCALE GENOMIC DNA]</scope>
    <source>
        <strain evidence="1 2">427</strain>
    </source>
</reference>
<dbReference type="AlphaFoldDB" id="A0A5M8RQE7"/>
<name>A0A5M8RQE7_9BACI</name>
<evidence type="ECO:0000313" key="1">
    <source>
        <dbReference type="EMBL" id="KAA6450309.1"/>
    </source>
</evidence>
<proteinExistence type="predicted"/>